<dbReference type="Pfam" id="PF03006">
    <property type="entry name" value="HlyIII"/>
    <property type="match status" value="1"/>
</dbReference>
<keyword evidence="7" id="KW-0479">Metal-binding</keyword>
<evidence type="ECO:0000313" key="11">
    <source>
        <dbReference type="Proteomes" id="UP000515804"/>
    </source>
</evidence>
<evidence type="ECO:0000256" key="1">
    <source>
        <dbReference type="ARBA" id="ARBA00004651"/>
    </source>
</evidence>
<feature type="transmembrane region" description="Helical" evidence="9">
    <location>
        <begin position="45"/>
        <end position="70"/>
    </location>
</feature>
<feature type="binding site" evidence="7">
    <location>
        <position position="225"/>
    </location>
    <ligand>
        <name>Zn(2+)</name>
        <dbReference type="ChEBI" id="CHEBI:29105"/>
    </ligand>
</feature>
<evidence type="ECO:0000256" key="2">
    <source>
        <dbReference type="ARBA" id="ARBA00008488"/>
    </source>
</evidence>
<protein>
    <submittedName>
        <fullName evidence="10">Hemolysin III family protein</fullName>
    </submittedName>
</protein>
<feature type="transmembrane region" description="Helical" evidence="9">
    <location>
        <begin position="193"/>
        <end position="212"/>
    </location>
</feature>
<comment type="similarity">
    <text evidence="2">Belongs to the UPF0073 (Hly-III) family.</text>
</comment>
<dbReference type="EMBL" id="CP060719">
    <property type="protein sequence ID" value="QNN70385.1"/>
    <property type="molecule type" value="Genomic_DNA"/>
</dbReference>
<organism evidence="10 11">
    <name type="scientific">Thermomonas carbonis</name>
    <dbReference type="NCBI Taxonomy" id="1463158"/>
    <lineage>
        <taxon>Bacteria</taxon>
        <taxon>Pseudomonadati</taxon>
        <taxon>Pseudomonadota</taxon>
        <taxon>Gammaproteobacteria</taxon>
        <taxon>Lysobacterales</taxon>
        <taxon>Lysobacteraceae</taxon>
        <taxon>Thermomonas</taxon>
    </lineage>
</organism>
<keyword evidence="7" id="KW-0862">Zinc</keyword>
<keyword evidence="11" id="KW-1185">Reference proteome</keyword>
<feature type="transmembrane region" description="Helical" evidence="9">
    <location>
        <begin position="167"/>
        <end position="187"/>
    </location>
</feature>
<evidence type="ECO:0000313" key="10">
    <source>
        <dbReference type="EMBL" id="QNN70385.1"/>
    </source>
</evidence>
<name>A0A7G9SRB0_9GAMM</name>
<reference evidence="10 11" key="1">
    <citation type="submission" date="2020-08" db="EMBL/GenBank/DDBJ databases">
        <title>Genome sequence of Thermomonas carbonis KCTC 42013T.</title>
        <authorList>
            <person name="Hyun D.-W."/>
            <person name="Bae J.-W."/>
        </authorList>
    </citation>
    <scope>NUCLEOTIDE SEQUENCE [LARGE SCALE GENOMIC DNA]</scope>
    <source>
        <strain evidence="10 11">KCTC 42013</strain>
    </source>
</reference>
<feature type="transmembrane region" description="Helical" evidence="9">
    <location>
        <begin position="116"/>
        <end position="134"/>
    </location>
</feature>
<evidence type="ECO:0000256" key="6">
    <source>
        <dbReference type="ARBA" id="ARBA00023136"/>
    </source>
</evidence>
<dbReference type="InterPro" id="IPR005744">
    <property type="entry name" value="Hy-lIII"/>
</dbReference>
<feature type="compositionally biased region" description="Basic and acidic residues" evidence="8">
    <location>
        <begin position="29"/>
        <end position="40"/>
    </location>
</feature>
<accession>A0A7G9SRB0</accession>
<sequence>MQAAGRHVSPPATTEHLLHPRHRSCPHAPNDRNPRPREGHAREELASALTHGLGATAALAGGAVLITLAALHGNGWQLGAAIVFGIALVLLYVASTLYHSIHHPVAKGRLKVFDHCAIYILIAGTYTPFTLIGLRGTVGWWLFGAIWTLALAGVIFKLFYTGRFKRLSTLIYIAMGWMIVIAAKPMLAALDAWTLGWLLTGGLSYTLGTWFYHRESIRYSHAIWHLFVLGGSISHYIAVLAQVVPSR</sequence>
<evidence type="ECO:0000256" key="5">
    <source>
        <dbReference type="ARBA" id="ARBA00022989"/>
    </source>
</evidence>
<evidence type="ECO:0000256" key="8">
    <source>
        <dbReference type="SAM" id="MobiDB-lite"/>
    </source>
</evidence>
<evidence type="ECO:0000256" key="7">
    <source>
        <dbReference type="PIRSR" id="PIRSR604254-1"/>
    </source>
</evidence>
<feature type="binding site" evidence="7">
    <location>
        <position position="221"/>
    </location>
    <ligand>
        <name>Zn(2+)</name>
        <dbReference type="ChEBI" id="CHEBI:29105"/>
    </ligand>
</feature>
<dbReference type="KEGG" id="tcn:H9L16_01730"/>
<evidence type="ECO:0000256" key="3">
    <source>
        <dbReference type="ARBA" id="ARBA00022475"/>
    </source>
</evidence>
<dbReference type="Proteomes" id="UP000515804">
    <property type="component" value="Chromosome"/>
</dbReference>
<keyword evidence="4 9" id="KW-0812">Transmembrane</keyword>
<keyword evidence="5 9" id="KW-1133">Transmembrane helix</keyword>
<keyword evidence="6 9" id="KW-0472">Membrane</keyword>
<comment type="subcellular location">
    <subcellularLocation>
        <location evidence="1">Cell membrane</location>
        <topology evidence="1">Multi-pass membrane protein</topology>
    </subcellularLocation>
</comment>
<feature type="transmembrane region" description="Helical" evidence="9">
    <location>
        <begin position="140"/>
        <end position="160"/>
    </location>
</feature>
<dbReference type="InterPro" id="IPR004254">
    <property type="entry name" value="AdipoR/HlyIII-related"/>
</dbReference>
<dbReference type="NCBIfam" id="TIGR01065">
    <property type="entry name" value="hlyIII"/>
    <property type="match status" value="1"/>
</dbReference>
<keyword evidence="3" id="KW-1003">Cell membrane</keyword>
<feature type="transmembrane region" description="Helical" evidence="9">
    <location>
        <begin position="76"/>
        <end position="95"/>
    </location>
</feature>
<dbReference type="PANTHER" id="PTHR20855">
    <property type="entry name" value="ADIPOR/PROGESTIN RECEPTOR-RELATED"/>
    <property type="match status" value="1"/>
</dbReference>
<feature type="transmembrane region" description="Helical" evidence="9">
    <location>
        <begin position="224"/>
        <end position="244"/>
    </location>
</feature>
<feature type="binding site" evidence="7">
    <location>
        <position position="99"/>
    </location>
    <ligand>
        <name>Zn(2+)</name>
        <dbReference type="ChEBI" id="CHEBI:29105"/>
    </ligand>
</feature>
<dbReference type="GO" id="GO:0005886">
    <property type="term" value="C:plasma membrane"/>
    <property type="evidence" value="ECO:0007669"/>
    <property type="project" value="UniProtKB-SubCell"/>
</dbReference>
<proteinExistence type="inferred from homology"/>
<feature type="region of interest" description="Disordered" evidence="8">
    <location>
        <begin position="1"/>
        <end position="40"/>
    </location>
</feature>
<gene>
    <name evidence="10" type="ORF">H9L16_01730</name>
</gene>
<evidence type="ECO:0000256" key="4">
    <source>
        <dbReference type="ARBA" id="ARBA00022692"/>
    </source>
</evidence>
<evidence type="ECO:0000256" key="9">
    <source>
        <dbReference type="SAM" id="Phobius"/>
    </source>
</evidence>
<dbReference type="AlphaFoldDB" id="A0A7G9SRB0"/>
<dbReference type="GO" id="GO:0140911">
    <property type="term" value="F:pore-forming activity"/>
    <property type="evidence" value="ECO:0007669"/>
    <property type="project" value="InterPro"/>
</dbReference>
<dbReference type="GO" id="GO:0046872">
    <property type="term" value="F:metal ion binding"/>
    <property type="evidence" value="ECO:0007669"/>
    <property type="project" value="UniProtKB-KW"/>
</dbReference>
<dbReference type="PANTHER" id="PTHR20855:SF3">
    <property type="entry name" value="LD03007P"/>
    <property type="match status" value="1"/>
</dbReference>